<feature type="non-terminal residue" evidence="2">
    <location>
        <position position="1"/>
    </location>
</feature>
<reference evidence="2" key="1">
    <citation type="journal article" date="2004" name="Nature">
        <title>Genome duplication in the teleost fish Tetraodon nigroviridis reveals the early vertebrate proto-karyotype.</title>
        <authorList>
            <person name="Jaillon O."/>
            <person name="Aury J.-M."/>
            <person name="Brunet F."/>
            <person name="Petit J.-L."/>
            <person name="Stange-Thomann N."/>
            <person name="Mauceli E."/>
            <person name="Bouneau L."/>
            <person name="Fischer C."/>
            <person name="Ozouf-Costaz C."/>
            <person name="Bernot A."/>
            <person name="Nicaud S."/>
            <person name="Jaffe D."/>
            <person name="Fisher S."/>
            <person name="Lutfalla G."/>
            <person name="Dossat C."/>
            <person name="Segurens B."/>
            <person name="Dasilva C."/>
            <person name="Salanoubat M."/>
            <person name="Levy M."/>
            <person name="Boudet N."/>
            <person name="Castellano S."/>
            <person name="Anthouard V."/>
            <person name="Jubin C."/>
            <person name="Castelli V."/>
            <person name="Katinka M."/>
            <person name="Vacherie B."/>
            <person name="Biemont C."/>
            <person name="Skalli Z."/>
            <person name="Cattolico L."/>
            <person name="Poulain J."/>
            <person name="De Berardinis V."/>
            <person name="Cruaud C."/>
            <person name="Duprat S."/>
            <person name="Brottier P."/>
            <person name="Coutanceau J.-P."/>
            <person name="Gouzy J."/>
            <person name="Parra G."/>
            <person name="Lardier G."/>
            <person name="Chapple C."/>
            <person name="McKernan K.J."/>
            <person name="McEwan P."/>
            <person name="Bosak S."/>
            <person name="Kellis M."/>
            <person name="Volff J.-N."/>
            <person name="Guigo R."/>
            <person name="Zody M.C."/>
            <person name="Mesirov J."/>
            <person name="Lindblad-Toh K."/>
            <person name="Birren B."/>
            <person name="Nusbaum C."/>
            <person name="Kahn D."/>
            <person name="Robinson-Rechavi M."/>
            <person name="Laudet V."/>
            <person name="Schachter V."/>
            <person name="Quetier F."/>
            <person name="Saurin W."/>
            <person name="Scarpelli C."/>
            <person name="Wincker P."/>
            <person name="Lander E.S."/>
            <person name="Weissenbach J."/>
            <person name="Roest Crollius H."/>
        </authorList>
    </citation>
    <scope>NUCLEOTIDE SEQUENCE [LARGE SCALE GENOMIC DNA]</scope>
</reference>
<name>Q4TBC2_TETNG</name>
<dbReference type="Pfam" id="PF21549">
    <property type="entry name" value="PRDM2_PR"/>
    <property type="match status" value="1"/>
</dbReference>
<evidence type="ECO:0000313" key="2">
    <source>
        <dbReference type="EMBL" id="CAF89810.1"/>
    </source>
</evidence>
<evidence type="ECO:0000259" key="1">
    <source>
        <dbReference type="Pfam" id="PF21549"/>
    </source>
</evidence>
<protein>
    <submittedName>
        <fullName evidence="2">(spotted green pufferfish) hypothetical protein</fullName>
    </submittedName>
</protein>
<dbReference type="EMBL" id="CAAE01007160">
    <property type="protein sequence ID" value="CAF89810.1"/>
    <property type="molecule type" value="Genomic_DNA"/>
</dbReference>
<gene>
    <name evidence="2" type="ORF">GSTENG00003821001</name>
</gene>
<accession>Q4TBC2</accession>
<organism evidence="2">
    <name type="scientific">Tetraodon nigroviridis</name>
    <name type="common">Spotted green pufferfish</name>
    <name type="synonym">Chelonodon nigroviridis</name>
    <dbReference type="NCBI Taxonomy" id="99883"/>
    <lineage>
        <taxon>Eukaryota</taxon>
        <taxon>Metazoa</taxon>
        <taxon>Chordata</taxon>
        <taxon>Craniata</taxon>
        <taxon>Vertebrata</taxon>
        <taxon>Euteleostomi</taxon>
        <taxon>Actinopterygii</taxon>
        <taxon>Neopterygii</taxon>
        <taxon>Teleostei</taxon>
        <taxon>Neoteleostei</taxon>
        <taxon>Acanthomorphata</taxon>
        <taxon>Eupercaria</taxon>
        <taxon>Tetraodontiformes</taxon>
        <taxon>Tetradontoidea</taxon>
        <taxon>Tetraodontidae</taxon>
        <taxon>Tetraodon</taxon>
    </lineage>
</organism>
<dbReference type="Gene3D" id="2.170.270.10">
    <property type="entry name" value="SET domain"/>
    <property type="match status" value="1"/>
</dbReference>
<dbReference type="OrthoDB" id="40579at2759"/>
<reference evidence="2" key="2">
    <citation type="submission" date="2004-02" db="EMBL/GenBank/DDBJ databases">
        <authorList>
            <consortium name="Genoscope"/>
            <consortium name="Whitehead Institute Centre for Genome Research"/>
        </authorList>
    </citation>
    <scope>NUCLEOTIDE SEQUENCE</scope>
</reference>
<comment type="caution">
    <text evidence="2">The sequence shown here is derived from an EMBL/GenBank/DDBJ whole genome shotgun (WGS) entry which is preliminary data.</text>
</comment>
<proteinExistence type="predicted"/>
<dbReference type="KEGG" id="tng:GSTEN00003821G001"/>
<sequence length="136" mass="15374">DPVFEDGSSSKETLSFQHQSIFLTREDLTIPLDFELRQSGVPGRGLGIWSCRTVNIGECFGPYTRAHRPVLQNPIQDFEVPGHVKISADSTKQDINSWLMYIQFASLAQQHNLTLCQVDDQVCEDTFTENDTNINI</sequence>
<dbReference type="InterPro" id="IPR046341">
    <property type="entry name" value="SET_dom_sf"/>
</dbReference>
<dbReference type="AlphaFoldDB" id="Q4TBC2"/>
<feature type="domain" description="SET" evidence="1">
    <location>
        <begin position="35"/>
        <end position="122"/>
    </location>
</feature>
<dbReference type="InterPro" id="IPR001214">
    <property type="entry name" value="SET_dom"/>
</dbReference>